<evidence type="ECO:0000256" key="1">
    <source>
        <dbReference type="ARBA" id="ARBA00022676"/>
    </source>
</evidence>
<evidence type="ECO:0000256" key="2">
    <source>
        <dbReference type="ARBA" id="ARBA00022679"/>
    </source>
</evidence>
<gene>
    <name evidence="4" type="ORF">FH607_011360</name>
</gene>
<dbReference type="InterPro" id="IPR029044">
    <property type="entry name" value="Nucleotide-diphossugar_trans"/>
</dbReference>
<keyword evidence="3" id="KW-0479">Metal-binding</keyword>
<keyword evidence="1" id="KW-0328">Glycosyltransferase</keyword>
<dbReference type="PANTHER" id="PTHR13778:SF47">
    <property type="entry name" value="LIPOPOLYSACCHARIDE 1,3-GALACTOSYLTRANSFERASE"/>
    <property type="match status" value="1"/>
</dbReference>
<keyword evidence="5" id="KW-1185">Reference proteome</keyword>
<dbReference type="EMBL" id="VDLY02000006">
    <property type="protein sequence ID" value="KAB8166419.1"/>
    <property type="molecule type" value="Genomic_DNA"/>
</dbReference>
<dbReference type="AlphaFoldDB" id="A0A5N6AEZ3"/>
<dbReference type="OrthoDB" id="5464610at2"/>
<dbReference type="InterPro" id="IPR002495">
    <property type="entry name" value="Glyco_trans_8"/>
</dbReference>
<proteinExistence type="predicted"/>
<dbReference type="InterPro" id="IPR050748">
    <property type="entry name" value="Glycosyltrans_8_dom-fam"/>
</dbReference>
<dbReference type="GO" id="GO:0016757">
    <property type="term" value="F:glycosyltransferase activity"/>
    <property type="evidence" value="ECO:0007669"/>
    <property type="project" value="UniProtKB-KW"/>
</dbReference>
<evidence type="ECO:0000313" key="5">
    <source>
        <dbReference type="Proteomes" id="UP000314251"/>
    </source>
</evidence>
<dbReference type="CDD" id="cd04194">
    <property type="entry name" value="GT8_A4GalT_like"/>
    <property type="match status" value="1"/>
</dbReference>
<name>A0A5N6AEZ3_9ACTN</name>
<evidence type="ECO:0008006" key="6">
    <source>
        <dbReference type="Google" id="ProtNLM"/>
    </source>
</evidence>
<evidence type="ECO:0000313" key="4">
    <source>
        <dbReference type="EMBL" id="KAB8166419.1"/>
    </source>
</evidence>
<keyword evidence="2" id="KW-0808">Transferase</keyword>
<reference evidence="4" key="1">
    <citation type="submission" date="2019-10" db="EMBL/GenBank/DDBJ databases">
        <title>Nonomuraea sp. nov., isolated from Phyllanthus amarus.</title>
        <authorList>
            <person name="Klykleung N."/>
            <person name="Tanasupawat S."/>
        </authorList>
    </citation>
    <scope>NUCLEOTIDE SEQUENCE [LARGE SCALE GENOMIC DNA]</scope>
    <source>
        <strain evidence="4">3MP-10</strain>
    </source>
</reference>
<accession>A0A5N6AEZ3</accession>
<dbReference type="PANTHER" id="PTHR13778">
    <property type="entry name" value="GLYCOSYLTRANSFERASE 8 DOMAIN-CONTAINING PROTEIN"/>
    <property type="match status" value="1"/>
</dbReference>
<dbReference type="Pfam" id="PF01501">
    <property type="entry name" value="Glyco_transf_8"/>
    <property type="match status" value="1"/>
</dbReference>
<sequence>MSEVMRFVVSADENYAMPMGACVRSVIDNAGEDPGSSVEVAVLSCGISAESKEKLLASWGDPLVKIVWLEVDENELRGLPTHSRANKHLTVATYARLLIPQLLPSDWKRIIYFDTDTITVASLAELWAHPLGNLPFGAVQDPYTPLISSDHGIPGWRSLGLDGEARYFNAGVLVIDREEWERHRVSERSFEYIAANRSEMLLADQDALNAVVNGNFYPVDPQWNVMNCWYETERKELRNSGSSEIWRHPRVRHYNGAKKPWNDLGYYEERNLRPDLFFHHLDRTNWAGWRPSA</sequence>
<dbReference type="RefSeq" id="WP_139667543.1">
    <property type="nucleotide sequence ID" value="NZ_VDLY02000006.1"/>
</dbReference>
<comment type="caution">
    <text evidence="4">The sequence shown here is derived from an EMBL/GenBank/DDBJ whole genome shotgun (WGS) entry which is preliminary data.</text>
</comment>
<dbReference type="Gene3D" id="3.90.550.10">
    <property type="entry name" value="Spore Coat Polysaccharide Biosynthesis Protein SpsA, Chain A"/>
    <property type="match status" value="1"/>
</dbReference>
<protein>
    <recommendedName>
        <fullName evidence="6">Glycosyltransferase family 8 protein</fullName>
    </recommendedName>
</protein>
<organism evidence="4 5">
    <name type="scientific">Streptomyces mimosae</name>
    <dbReference type="NCBI Taxonomy" id="2586635"/>
    <lineage>
        <taxon>Bacteria</taxon>
        <taxon>Bacillati</taxon>
        <taxon>Actinomycetota</taxon>
        <taxon>Actinomycetes</taxon>
        <taxon>Kitasatosporales</taxon>
        <taxon>Streptomycetaceae</taxon>
        <taxon>Streptomyces</taxon>
    </lineage>
</organism>
<dbReference type="GO" id="GO:0046872">
    <property type="term" value="F:metal ion binding"/>
    <property type="evidence" value="ECO:0007669"/>
    <property type="project" value="UniProtKB-KW"/>
</dbReference>
<evidence type="ECO:0000256" key="3">
    <source>
        <dbReference type="ARBA" id="ARBA00022723"/>
    </source>
</evidence>
<dbReference type="SUPFAM" id="SSF53448">
    <property type="entry name" value="Nucleotide-diphospho-sugar transferases"/>
    <property type="match status" value="1"/>
</dbReference>
<dbReference type="Proteomes" id="UP000314251">
    <property type="component" value="Unassembled WGS sequence"/>
</dbReference>